<evidence type="ECO:0000256" key="2">
    <source>
        <dbReference type="ARBA" id="ARBA00022475"/>
    </source>
</evidence>
<dbReference type="GO" id="GO:0016757">
    <property type="term" value="F:glycosyltransferase activity"/>
    <property type="evidence" value="ECO:0007669"/>
    <property type="project" value="UniProtKB-KW"/>
</dbReference>
<accession>A0A8J6TI52</accession>
<evidence type="ECO:0000256" key="9">
    <source>
        <dbReference type="SAM" id="Phobius"/>
    </source>
</evidence>
<keyword evidence="7 9" id="KW-0472">Membrane</keyword>
<evidence type="ECO:0000256" key="3">
    <source>
        <dbReference type="ARBA" id="ARBA00022676"/>
    </source>
</evidence>
<dbReference type="PANTHER" id="PTHR48090">
    <property type="entry name" value="UNDECAPRENYL-PHOSPHATE 4-DEOXY-4-FORMAMIDO-L-ARABINOSE TRANSFERASE-RELATED"/>
    <property type="match status" value="1"/>
</dbReference>
<sequence>MTKKFTYSVVAPIYNEIGIVDEFCKRITDVMDSTGEEWELVLVDDGSSDGSTERIRELASVNKNIRPVIFARNFGHQIAVTAGLDYARGEAVTIIDADLQDPPEVILDLIEKWREGYQVVFAVRAEREGESWFKKFTASLFYRIIFRITDVKIPLDTGDFRLLDRKVVDVMNSMRERHRFLRGMSAWIGFKQVGVEYKRAARFAGETKYPFNKMLKLALNAVTGFSYFPLQVASYFGFASAGLAIIAIPVVAILRMTGTQFFGGQATTLIAVLFLGGVQLISLGILGEYIGRLYDEAKGRPLYIVSEAPEDE</sequence>
<keyword evidence="6 9" id="KW-1133">Transmembrane helix</keyword>
<name>A0A8J6TI52_9CHLR</name>
<evidence type="ECO:0000256" key="6">
    <source>
        <dbReference type="ARBA" id="ARBA00022989"/>
    </source>
</evidence>
<evidence type="ECO:0000256" key="5">
    <source>
        <dbReference type="ARBA" id="ARBA00022692"/>
    </source>
</evidence>
<keyword evidence="4" id="KW-0808">Transferase</keyword>
<dbReference type="InterPro" id="IPR001173">
    <property type="entry name" value="Glyco_trans_2-like"/>
</dbReference>
<evidence type="ECO:0000259" key="10">
    <source>
        <dbReference type="Pfam" id="PF00535"/>
    </source>
</evidence>
<feature type="transmembrane region" description="Helical" evidence="9">
    <location>
        <begin position="266"/>
        <end position="286"/>
    </location>
</feature>
<reference evidence="11 12" key="1">
    <citation type="submission" date="2020-08" db="EMBL/GenBank/DDBJ databases">
        <title>Bridging the membrane lipid divide: bacteria of the FCB group superphylum have the potential to synthesize archaeal ether lipids.</title>
        <authorList>
            <person name="Villanueva L."/>
            <person name="Von Meijenfeldt F.A.B."/>
            <person name="Westbye A.B."/>
            <person name="Yadav S."/>
            <person name="Hopmans E.C."/>
            <person name="Dutilh B.E."/>
            <person name="Sinninghe Damste J.S."/>
        </authorList>
    </citation>
    <scope>NUCLEOTIDE SEQUENCE [LARGE SCALE GENOMIC DNA]</scope>
    <source>
        <strain evidence="11">NIOZ-UU36</strain>
    </source>
</reference>
<dbReference type="EMBL" id="JACNJN010000108">
    <property type="protein sequence ID" value="MBC8335400.1"/>
    <property type="molecule type" value="Genomic_DNA"/>
</dbReference>
<dbReference type="Proteomes" id="UP000614469">
    <property type="component" value="Unassembled WGS sequence"/>
</dbReference>
<comment type="caution">
    <text evidence="11">The sequence shown here is derived from an EMBL/GenBank/DDBJ whole genome shotgun (WGS) entry which is preliminary data.</text>
</comment>
<feature type="transmembrane region" description="Helical" evidence="9">
    <location>
        <begin position="235"/>
        <end position="254"/>
    </location>
</feature>
<evidence type="ECO:0000256" key="4">
    <source>
        <dbReference type="ARBA" id="ARBA00022679"/>
    </source>
</evidence>
<evidence type="ECO:0000313" key="12">
    <source>
        <dbReference type="Proteomes" id="UP000614469"/>
    </source>
</evidence>
<dbReference type="SUPFAM" id="SSF53448">
    <property type="entry name" value="Nucleotide-diphospho-sugar transferases"/>
    <property type="match status" value="1"/>
</dbReference>
<evidence type="ECO:0000313" key="11">
    <source>
        <dbReference type="EMBL" id="MBC8335400.1"/>
    </source>
</evidence>
<dbReference type="InterPro" id="IPR050256">
    <property type="entry name" value="Glycosyltransferase_2"/>
</dbReference>
<evidence type="ECO:0000256" key="7">
    <source>
        <dbReference type="ARBA" id="ARBA00023136"/>
    </source>
</evidence>
<evidence type="ECO:0000256" key="1">
    <source>
        <dbReference type="ARBA" id="ARBA00004651"/>
    </source>
</evidence>
<dbReference type="FunFam" id="3.90.550.10:FF:000079">
    <property type="entry name" value="Probable glycosyl transferase"/>
    <property type="match status" value="1"/>
</dbReference>
<dbReference type="GO" id="GO:0005886">
    <property type="term" value="C:plasma membrane"/>
    <property type="evidence" value="ECO:0007669"/>
    <property type="project" value="UniProtKB-SubCell"/>
</dbReference>
<feature type="domain" description="Glycosyltransferase 2-like" evidence="10">
    <location>
        <begin position="8"/>
        <end position="169"/>
    </location>
</feature>
<dbReference type="AlphaFoldDB" id="A0A8J6TI52"/>
<protein>
    <submittedName>
        <fullName evidence="11">Glycosyltransferase family 2 protein</fullName>
    </submittedName>
</protein>
<dbReference type="Gene3D" id="3.90.550.10">
    <property type="entry name" value="Spore Coat Polysaccharide Biosynthesis Protein SpsA, Chain A"/>
    <property type="match status" value="1"/>
</dbReference>
<dbReference type="Pfam" id="PF00535">
    <property type="entry name" value="Glycos_transf_2"/>
    <property type="match status" value="1"/>
</dbReference>
<dbReference type="PANTHER" id="PTHR48090:SF1">
    <property type="entry name" value="PROPHAGE BACTOPRENOL GLUCOSYL TRANSFERASE HOMOLOG"/>
    <property type="match status" value="1"/>
</dbReference>
<keyword evidence="3" id="KW-0328">Glycosyltransferase</keyword>
<comment type="similarity">
    <text evidence="8">Belongs to the glycosyltransferase 2 family. GtrB subfamily.</text>
</comment>
<gene>
    <name evidence="11" type="ORF">H8E29_09060</name>
</gene>
<dbReference type="CDD" id="cd04187">
    <property type="entry name" value="DPM1_like_bac"/>
    <property type="match status" value="1"/>
</dbReference>
<dbReference type="InterPro" id="IPR029044">
    <property type="entry name" value="Nucleotide-diphossugar_trans"/>
</dbReference>
<evidence type="ECO:0000256" key="8">
    <source>
        <dbReference type="ARBA" id="ARBA00038152"/>
    </source>
</evidence>
<comment type="subcellular location">
    <subcellularLocation>
        <location evidence="1">Cell membrane</location>
        <topology evidence="1">Multi-pass membrane protein</topology>
    </subcellularLocation>
</comment>
<keyword evidence="2" id="KW-1003">Cell membrane</keyword>
<keyword evidence="5 9" id="KW-0812">Transmembrane</keyword>
<proteinExistence type="inferred from homology"/>
<organism evidence="11 12">
    <name type="scientific">Candidatus Desulfolinea nitratireducens</name>
    <dbReference type="NCBI Taxonomy" id="2841698"/>
    <lineage>
        <taxon>Bacteria</taxon>
        <taxon>Bacillati</taxon>
        <taxon>Chloroflexota</taxon>
        <taxon>Anaerolineae</taxon>
        <taxon>Anaerolineales</taxon>
        <taxon>Anaerolineales incertae sedis</taxon>
        <taxon>Candidatus Desulfolinea</taxon>
    </lineage>
</organism>